<dbReference type="GO" id="GO:0016787">
    <property type="term" value="F:hydrolase activity"/>
    <property type="evidence" value="ECO:0007669"/>
    <property type="project" value="UniProtKB-KW"/>
</dbReference>
<evidence type="ECO:0000259" key="1">
    <source>
        <dbReference type="Pfam" id="PF00561"/>
    </source>
</evidence>
<dbReference type="EMBL" id="BMPG01000002">
    <property type="protein sequence ID" value="GGL62974.1"/>
    <property type="molecule type" value="Genomic_DNA"/>
</dbReference>
<proteinExistence type="predicted"/>
<dbReference type="SUPFAM" id="SSF53474">
    <property type="entry name" value="alpha/beta-Hydrolases"/>
    <property type="match status" value="1"/>
</dbReference>
<evidence type="ECO:0000313" key="2">
    <source>
        <dbReference type="EMBL" id="GGL62974.1"/>
    </source>
</evidence>
<dbReference type="PANTHER" id="PTHR43798">
    <property type="entry name" value="MONOACYLGLYCEROL LIPASE"/>
    <property type="match status" value="1"/>
</dbReference>
<evidence type="ECO:0000313" key="3">
    <source>
        <dbReference type="Proteomes" id="UP000607197"/>
    </source>
</evidence>
<accession>A0A830FD12</accession>
<dbReference type="AlphaFoldDB" id="A0A830FD12"/>
<gene>
    <name evidence="2" type="ORF">GCM10009039_21140</name>
</gene>
<keyword evidence="3" id="KW-1185">Reference proteome</keyword>
<comment type="caution">
    <text evidence="2">The sequence shown here is derived from an EMBL/GenBank/DDBJ whole genome shotgun (WGS) entry which is preliminary data.</text>
</comment>
<dbReference type="Pfam" id="PF00561">
    <property type="entry name" value="Abhydrolase_1"/>
    <property type="match status" value="1"/>
</dbReference>
<dbReference type="OrthoDB" id="7531at2157"/>
<feature type="domain" description="AB hydrolase-1" evidence="1">
    <location>
        <begin position="25"/>
        <end position="253"/>
    </location>
</feature>
<protein>
    <submittedName>
        <fullName evidence="2">Alpha/beta hydrolase</fullName>
    </submittedName>
</protein>
<dbReference type="InterPro" id="IPR029058">
    <property type="entry name" value="AB_hydrolase_fold"/>
</dbReference>
<organism evidence="2 3">
    <name type="scientific">Halocalculus aciditolerans</name>
    <dbReference type="NCBI Taxonomy" id="1383812"/>
    <lineage>
        <taxon>Archaea</taxon>
        <taxon>Methanobacteriati</taxon>
        <taxon>Methanobacteriota</taxon>
        <taxon>Stenosarchaea group</taxon>
        <taxon>Halobacteria</taxon>
        <taxon>Halobacteriales</taxon>
        <taxon>Halobacteriaceae</taxon>
        <taxon>Halocalculus</taxon>
    </lineage>
</organism>
<sequence>MARDGAELYTHRSDTVCTDRGSGDPVVFAHGTLMDRTMFDPQIEAFADEYRTVAYDLRARTDRYAEPYDLDDLVADAERFLDARGIDSCVLCGMSMGGFMGLRFALAHPERVDGLVLVDSMAKPHTEADQERHGATAEAIDDEPAVPRAVAEPVTEELFGATSREERTGLVDGWVDRWTTYPGRAVANEVRSWLGREDLRERVADIDVPVLAVHGEEDATLDIDAARDSYAAIPDLTFEPIPEAGHSSNCENPDAVNDALAAFLDRVY</sequence>
<dbReference type="InterPro" id="IPR050266">
    <property type="entry name" value="AB_hydrolase_sf"/>
</dbReference>
<dbReference type="InterPro" id="IPR000073">
    <property type="entry name" value="AB_hydrolase_1"/>
</dbReference>
<reference evidence="2" key="1">
    <citation type="journal article" date="2014" name="Int. J. Syst. Evol. Microbiol.">
        <title>Complete genome sequence of Corynebacterium casei LMG S-19264T (=DSM 44701T), isolated from a smear-ripened cheese.</title>
        <authorList>
            <consortium name="US DOE Joint Genome Institute (JGI-PGF)"/>
            <person name="Walter F."/>
            <person name="Albersmeier A."/>
            <person name="Kalinowski J."/>
            <person name="Ruckert C."/>
        </authorList>
    </citation>
    <scope>NUCLEOTIDE SEQUENCE</scope>
    <source>
        <strain evidence="2">JCM 19596</strain>
    </source>
</reference>
<dbReference type="PRINTS" id="PR00111">
    <property type="entry name" value="ABHYDROLASE"/>
</dbReference>
<reference evidence="2" key="2">
    <citation type="submission" date="2020-09" db="EMBL/GenBank/DDBJ databases">
        <authorList>
            <person name="Sun Q."/>
            <person name="Ohkuma M."/>
        </authorList>
    </citation>
    <scope>NUCLEOTIDE SEQUENCE</scope>
    <source>
        <strain evidence="2">JCM 19596</strain>
    </source>
</reference>
<keyword evidence="2" id="KW-0378">Hydrolase</keyword>
<dbReference type="RefSeq" id="WP_188978704.1">
    <property type="nucleotide sequence ID" value="NZ_BMPG01000002.1"/>
</dbReference>
<name>A0A830FD12_9EURY</name>
<dbReference type="Gene3D" id="3.40.50.1820">
    <property type="entry name" value="alpha/beta hydrolase"/>
    <property type="match status" value="1"/>
</dbReference>
<dbReference type="Proteomes" id="UP000607197">
    <property type="component" value="Unassembled WGS sequence"/>
</dbReference>